<gene>
    <name evidence="1" type="ORF">U0070_004739</name>
</gene>
<organism evidence="1 2">
    <name type="scientific">Myodes glareolus</name>
    <name type="common">Bank vole</name>
    <name type="synonym">Clethrionomys glareolus</name>
    <dbReference type="NCBI Taxonomy" id="447135"/>
    <lineage>
        <taxon>Eukaryota</taxon>
        <taxon>Metazoa</taxon>
        <taxon>Chordata</taxon>
        <taxon>Craniata</taxon>
        <taxon>Vertebrata</taxon>
        <taxon>Euteleostomi</taxon>
        <taxon>Mammalia</taxon>
        <taxon>Eutheria</taxon>
        <taxon>Euarchontoglires</taxon>
        <taxon>Glires</taxon>
        <taxon>Rodentia</taxon>
        <taxon>Myomorpha</taxon>
        <taxon>Muroidea</taxon>
        <taxon>Cricetidae</taxon>
        <taxon>Arvicolinae</taxon>
        <taxon>Myodes</taxon>
    </lineage>
</organism>
<dbReference type="Proteomes" id="UP001488838">
    <property type="component" value="Unassembled WGS sequence"/>
</dbReference>
<keyword evidence="2" id="KW-1185">Reference proteome</keyword>
<reference evidence="1 2" key="1">
    <citation type="journal article" date="2023" name="bioRxiv">
        <title>Conserved and derived expression patterns and positive selection on dental genes reveal complex evolutionary context of ever-growing rodent molars.</title>
        <authorList>
            <person name="Calamari Z.T."/>
            <person name="Song A."/>
            <person name="Cohen E."/>
            <person name="Akter M."/>
            <person name="Roy R.D."/>
            <person name="Hallikas O."/>
            <person name="Christensen M.M."/>
            <person name="Li P."/>
            <person name="Marangoni P."/>
            <person name="Jernvall J."/>
            <person name="Klein O.D."/>
        </authorList>
    </citation>
    <scope>NUCLEOTIDE SEQUENCE [LARGE SCALE GENOMIC DNA]</scope>
    <source>
        <strain evidence="1">V071</strain>
    </source>
</reference>
<evidence type="ECO:0000313" key="1">
    <source>
        <dbReference type="EMBL" id="KAK7806031.1"/>
    </source>
</evidence>
<name>A0AAW0HV62_MYOGA</name>
<proteinExistence type="predicted"/>
<dbReference type="EMBL" id="JBBHLL010000315">
    <property type="protein sequence ID" value="KAK7806031.1"/>
    <property type="molecule type" value="Genomic_DNA"/>
</dbReference>
<comment type="caution">
    <text evidence="1">The sequence shown here is derived from an EMBL/GenBank/DDBJ whole genome shotgun (WGS) entry which is preliminary data.</text>
</comment>
<sequence>SQCLPGQSDPAIIKALPIFNNCRKLKLSGSTSPAVETQQSSIREAFHLVSKGSGNSHNFLQGLYIRRPDNKLTYRLYATLKGDGGMVLETNIDETAIQTNAQNNLGGSEAGLAGTLAYAVLL</sequence>
<dbReference type="AlphaFoldDB" id="A0AAW0HV62"/>
<evidence type="ECO:0000313" key="2">
    <source>
        <dbReference type="Proteomes" id="UP001488838"/>
    </source>
</evidence>
<feature type="non-terminal residue" evidence="1">
    <location>
        <position position="1"/>
    </location>
</feature>
<protein>
    <submittedName>
        <fullName evidence="1">Uncharacterized protein</fullName>
    </submittedName>
</protein>
<accession>A0AAW0HV62</accession>